<dbReference type="Gene3D" id="1.10.10.10">
    <property type="entry name" value="Winged helix-like DNA-binding domain superfamily/Winged helix DNA-binding domain"/>
    <property type="match status" value="1"/>
</dbReference>
<accession>A0A3S2PN03</accession>
<keyword evidence="9 11" id="KW-0539">Nucleus</keyword>
<evidence type="ECO:0000313" key="14">
    <source>
        <dbReference type="EMBL" id="RVE56163.1"/>
    </source>
</evidence>
<reference evidence="14 15" key="1">
    <citation type="submission" date="2018-11" db="EMBL/GenBank/DDBJ databases">
        <authorList>
            <person name="Lopez-Roques C."/>
            <person name="Donnadieu C."/>
            <person name="Bouchez O."/>
            <person name="Klopp C."/>
            <person name="Cabau C."/>
            <person name="Zahm M."/>
        </authorList>
    </citation>
    <scope>NUCLEOTIDE SEQUENCE [LARGE SCALE GENOMIC DNA]</scope>
    <source>
        <strain evidence="14">RS831</strain>
        <tissue evidence="14">Whole body</tissue>
    </source>
</reference>
<evidence type="ECO:0000256" key="1">
    <source>
        <dbReference type="ARBA" id="ARBA00004123"/>
    </source>
</evidence>
<dbReference type="PANTHER" id="PTHR12081:SF19">
    <property type="entry name" value="TRANSCRIPTION FACTOR E2F6"/>
    <property type="match status" value="1"/>
</dbReference>
<feature type="compositionally biased region" description="Acidic residues" evidence="12">
    <location>
        <begin position="98"/>
        <end position="119"/>
    </location>
</feature>
<keyword evidence="15" id="KW-1185">Reference proteome</keyword>
<dbReference type="GO" id="GO:0090575">
    <property type="term" value="C:RNA polymerase II transcription regulator complex"/>
    <property type="evidence" value="ECO:0007669"/>
    <property type="project" value="TreeGrafter"/>
</dbReference>
<dbReference type="GO" id="GO:0000981">
    <property type="term" value="F:DNA-binding transcription factor activity, RNA polymerase II-specific"/>
    <property type="evidence" value="ECO:0007669"/>
    <property type="project" value="TreeGrafter"/>
</dbReference>
<evidence type="ECO:0000313" key="15">
    <source>
        <dbReference type="Proteomes" id="UP000283210"/>
    </source>
</evidence>
<feature type="region of interest" description="Disordered" evidence="12">
    <location>
        <begin position="132"/>
        <end position="166"/>
    </location>
</feature>
<dbReference type="GO" id="GO:0000978">
    <property type="term" value="F:RNA polymerase II cis-regulatory region sequence-specific DNA binding"/>
    <property type="evidence" value="ECO:0007669"/>
    <property type="project" value="InterPro"/>
</dbReference>
<evidence type="ECO:0000256" key="8">
    <source>
        <dbReference type="ARBA" id="ARBA00023163"/>
    </source>
</evidence>
<dbReference type="Pfam" id="PF02319">
    <property type="entry name" value="WHD_E2F_TDP"/>
    <property type="match status" value="1"/>
</dbReference>
<dbReference type="PANTHER" id="PTHR12081">
    <property type="entry name" value="TRANSCRIPTION FACTOR E2F"/>
    <property type="match status" value="1"/>
</dbReference>
<keyword evidence="8 11" id="KW-0804">Transcription</keyword>
<dbReference type="OrthoDB" id="1743261at2759"/>
<dbReference type="InterPro" id="IPR036390">
    <property type="entry name" value="WH_DNA-bd_sf"/>
</dbReference>
<dbReference type="InterPro" id="IPR037241">
    <property type="entry name" value="E2F-DP_heterodim"/>
</dbReference>
<name>A0A3S2PN03_ORYJA</name>
<evidence type="ECO:0000256" key="7">
    <source>
        <dbReference type="ARBA" id="ARBA00023125"/>
    </source>
</evidence>
<feature type="domain" description="THAP-type" evidence="13">
    <location>
        <begin position="1"/>
        <end position="83"/>
    </location>
</feature>
<dbReference type="GO" id="GO:0008270">
    <property type="term" value="F:zinc ion binding"/>
    <property type="evidence" value="ECO:0007669"/>
    <property type="project" value="UniProtKB-KW"/>
</dbReference>
<dbReference type="InterPro" id="IPR003316">
    <property type="entry name" value="E2F_WHTH_DNA-bd_dom"/>
</dbReference>
<dbReference type="SUPFAM" id="SSF46785">
    <property type="entry name" value="Winged helix' DNA-binding domain"/>
    <property type="match status" value="1"/>
</dbReference>
<dbReference type="InterPro" id="IPR036388">
    <property type="entry name" value="WH-like_DNA-bd_sf"/>
</dbReference>
<dbReference type="InterPro" id="IPR032198">
    <property type="entry name" value="E2F_CC-MB"/>
</dbReference>
<dbReference type="SMART" id="SM00692">
    <property type="entry name" value="DM3"/>
    <property type="match status" value="1"/>
</dbReference>
<comment type="similarity">
    <text evidence="2 11">Belongs to the E2F/DP family.</text>
</comment>
<gene>
    <name evidence="14" type="ORF">OJAV_G00233720</name>
</gene>
<dbReference type="Pfam" id="PF16421">
    <property type="entry name" value="E2F_CC-MB"/>
    <property type="match status" value="1"/>
</dbReference>
<evidence type="ECO:0000256" key="4">
    <source>
        <dbReference type="ARBA" id="ARBA00022771"/>
    </source>
</evidence>
<dbReference type="FunFam" id="1.10.10.10:FF:000458">
    <property type="entry name" value="E2F-like (Mammalian transcription factor)"/>
    <property type="match status" value="1"/>
</dbReference>
<evidence type="ECO:0000256" key="6">
    <source>
        <dbReference type="ARBA" id="ARBA00023015"/>
    </source>
</evidence>
<feature type="region of interest" description="Disordered" evidence="12">
    <location>
        <begin position="90"/>
        <end position="119"/>
    </location>
</feature>
<keyword evidence="3" id="KW-0479">Metal-binding</keyword>
<evidence type="ECO:0000256" key="10">
    <source>
        <dbReference type="PROSITE-ProRule" id="PRU00309"/>
    </source>
</evidence>
<dbReference type="Pfam" id="PF05485">
    <property type="entry name" value="THAP"/>
    <property type="match status" value="1"/>
</dbReference>
<keyword evidence="7 10" id="KW-0238">DNA-binding</keyword>
<organism evidence="14 15">
    <name type="scientific">Oryzias javanicus</name>
    <name type="common">Javanese ricefish</name>
    <name type="synonym">Aplocheilus javanicus</name>
    <dbReference type="NCBI Taxonomy" id="123683"/>
    <lineage>
        <taxon>Eukaryota</taxon>
        <taxon>Metazoa</taxon>
        <taxon>Chordata</taxon>
        <taxon>Craniata</taxon>
        <taxon>Vertebrata</taxon>
        <taxon>Euteleostomi</taxon>
        <taxon>Actinopterygii</taxon>
        <taxon>Neopterygii</taxon>
        <taxon>Teleostei</taxon>
        <taxon>Neoteleostei</taxon>
        <taxon>Acanthomorphata</taxon>
        <taxon>Ovalentaria</taxon>
        <taxon>Atherinomorphae</taxon>
        <taxon>Beloniformes</taxon>
        <taxon>Adrianichthyidae</taxon>
        <taxon>Oryziinae</taxon>
        <taxon>Oryzias</taxon>
    </lineage>
</organism>
<sequence>MVKCVVSGCPNRMVAGSRGAFNRTRKRFFHFPQEPARVKVWLAALRETEKQDSSEQHLICEDHFLPEDISNNGVSKEAIPIMPHCLDGPLISPWGAESSEDEDQWTAGGDDDCEGDSGDGDVIPFKSKISIPEAPPAADQHESGGKVTSEAKTASRMQQNCSQTKASSREDVSLGLLAQRFLDLLQNTADGALDLRDVTTSLNTRRRRVYDITNVLEGINLIERQSANKFKWIGNLPVSSFLGVFKIQKERKLCLLLCAPEFLNCLTTLAYVTHEDISRLQVFQEQTVIAVKAPEETKLEVPAPKEDSIQVHLKADKGPIMVMACDVGVGQQSSCFIALEESGIKVAPLKKDHQA</sequence>
<keyword evidence="5" id="KW-0862">Zinc</keyword>
<dbReference type="AlphaFoldDB" id="A0A3S2PN03"/>
<proteinExistence type="inferred from homology"/>
<protein>
    <recommendedName>
        <fullName evidence="13">THAP-type domain-containing protein</fullName>
    </recommendedName>
</protein>
<evidence type="ECO:0000256" key="2">
    <source>
        <dbReference type="ARBA" id="ARBA00010940"/>
    </source>
</evidence>
<dbReference type="SMART" id="SM01372">
    <property type="entry name" value="E2F_TDP"/>
    <property type="match status" value="1"/>
</dbReference>
<dbReference type="SMART" id="SM00980">
    <property type="entry name" value="THAP"/>
    <property type="match status" value="1"/>
</dbReference>
<evidence type="ECO:0000259" key="13">
    <source>
        <dbReference type="PROSITE" id="PS50950"/>
    </source>
</evidence>
<dbReference type="SUPFAM" id="SSF144074">
    <property type="entry name" value="E2F-DP heterodimerization region"/>
    <property type="match status" value="1"/>
</dbReference>
<dbReference type="SUPFAM" id="SSF57716">
    <property type="entry name" value="Glucocorticoid receptor-like (DNA-binding domain)"/>
    <property type="match status" value="1"/>
</dbReference>
<dbReference type="Gene3D" id="6.20.210.20">
    <property type="entry name" value="THAP domain"/>
    <property type="match status" value="1"/>
</dbReference>
<evidence type="ECO:0000256" key="5">
    <source>
        <dbReference type="ARBA" id="ARBA00022833"/>
    </source>
</evidence>
<dbReference type="InterPro" id="IPR015633">
    <property type="entry name" value="E2F"/>
</dbReference>
<dbReference type="EMBL" id="CM012460">
    <property type="protein sequence ID" value="RVE56163.1"/>
    <property type="molecule type" value="Genomic_DNA"/>
</dbReference>
<dbReference type="InterPro" id="IPR038441">
    <property type="entry name" value="THAP_Znf_sf"/>
</dbReference>
<feature type="compositionally biased region" description="Polar residues" evidence="12">
    <location>
        <begin position="150"/>
        <end position="166"/>
    </location>
</feature>
<dbReference type="PROSITE" id="PS50950">
    <property type="entry name" value="ZF_THAP"/>
    <property type="match status" value="1"/>
</dbReference>
<dbReference type="InterPro" id="IPR006612">
    <property type="entry name" value="THAP_Znf"/>
</dbReference>
<dbReference type="CDD" id="cd14660">
    <property type="entry name" value="E2F_DD"/>
    <property type="match status" value="1"/>
</dbReference>
<keyword evidence="4 10" id="KW-0863">Zinc-finger</keyword>
<evidence type="ECO:0000256" key="12">
    <source>
        <dbReference type="SAM" id="MobiDB-lite"/>
    </source>
</evidence>
<evidence type="ECO:0000256" key="11">
    <source>
        <dbReference type="RuleBase" id="RU003796"/>
    </source>
</evidence>
<evidence type="ECO:0000256" key="3">
    <source>
        <dbReference type="ARBA" id="ARBA00022723"/>
    </source>
</evidence>
<keyword evidence="6 11" id="KW-0805">Transcription regulation</keyword>
<dbReference type="Proteomes" id="UP000283210">
    <property type="component" value="Chromosome 24"/>
</dbReference>
<comment type="subcellular location">
    <subcellularLocation>
        <location evidence="1 11">Nucleus</location>
    </subcellularLocation>
</comment>
<reference evidence="14 15" key="2">
    <citation type="submission" date="2019-01" db="EMBL/GenBank/DDBJ databases">
        <title>A chromosome length genome reference of the Java medaka (oryzias javanicus).</title>
        <authorList>
            <person name="Herpin A."/>
            <person name="Takehana Y."/>
            <person name="Naruse K."/>
            <person name="Ansai S."/>
            <person name="Kawaguchi M."/>
        </authorList>
    </citation>
    <scope>NUCLEOTIDE SEQUENCE [LARGE SCALE GENOMIC DNA]</scope>
    <source>
        <strain evidence="14">RS831</strain>
        <tissue evidence="14">Whole body</tissue>
    </source>
</reference>
<evidence type="ECO:0000256" key="9">
    <source>
        <dbReference type="ARBA" id="ARBA00023242"/>
    </source>
</evidence>
<dbReference type="GO" id="GO:0046983">
    <property type="term" value="F:protein dimerization activity"/>
    <property type="evidence" value="ECO:0007669"/>
    <property type="project" value="InterPro"/>
</dbReference>